<gene>
    <name evidence="2" type="ORF">PanWU01x14_357130</name>
</gene>
<evidence type="ECO:0000256" key="1">
    <source>
        <dbReference type="SAM" id="Phobius"/>
    </source>
</evidence>
<evidence type="ECO:0000313" key="3">
    <source>
        <dbReference type="Proteomes" id="UP000237105"/>
    </source>
</evidence>
<feature type="transmembrane region" description="Helical" evidence="1">
    <location>
        <begin position="42"/>
        <end position="62"/>
    </location>
</feature>
<organism evidence="2 3">
    <name type="scientific">Parasponia andersonii</name>
    <name type="common">Sponia andersonii</name>
    <dbReference type="NCBI Taxonomy" id="3476"/>
    <lineage>
        <taxon>Eukaryota</taxon>
        <taxon>Viridiplantae</taxon>
        <taxon>Streptophyta</taxon>
        <taxon>Embryophyta</taxon>
        <taxon>Tracheophyta</taxon>
        <taxon>Spermatophyta</taxon>
        <taxon>Magnoliopsida</taxon>
        <taxon>eudicotyledons</taxon>
        <taxon>Gunneridae</taxon>
        <taxon>Pentapetalae</taxon>
        <taxon>rosids</taxon>
        <taxon>fabids</taxon>
        <taxon>Rosales</taxon>
        <taxon>Cannabaceae</taxon>
        <taxon>Parasponia</taxon>
    </lineage>
</organism>
<proteinExistence type="predicted"/>
<reference evidence="3" key="1">
    <citation type="submission" date="2016-06" db="EMBL/GenBank/DDBJ databases">
        <title>Parallel loss of symbiosis genes in relatives of nitrogen-fixing non-legume Parasponia.</title>
        <authorList>
            <person name="Van Velzen R."/>
            <person name="Holmer R."/>
            <person name="Bu F."/>
            <person name="Rutten L."/>
            <person name="Van Zeijl A."/>
            <person name="Liu W."/>
            <person name="Santuari L."/>
            <person name="Cao Q."/>
            <person name="Sharma T."/>
            <person name="Shen D."/>
            <person name="Roswanjaya Y."/>
            <person name="Wardhani T."/>
            <person name="Kalhor M.S."/>
            <person name="Jansen J."/>
            <person name="Van den Hoogen J."/>
            <person name="Gungor B."/>
            <person name="Hartog M."/>
            <person name="Hontelez J."/>
            <person name="Verver J."/>
            <person name="Yang W.-C."/>
            <person name="Schijlen E."/>
            <person name="Repin R."/>
            <person name="Schilthuizen M."/>
            <person name="Schranz E."/>
            <person name="Heidstra R."/>
            <person name="Miyata K."/>
            <person name="Fedorova E."/>
            <person name="Kohlen W."/>
            <person name="Bisseling T."/>
            <person name="Smit S."/>
            <person name="Geurts R."/>
        </authorList>
    </citation>
    <scope>NUCLEOTIDE SEQUENCE [LARGE SCALE GENOMIC DNA]</scope>
    <source>
        <strain evidence="3">cv. WU1-14</strain>
    </source>
</reference>
<accession>A0A2P5A8N6</accession>
<dbReference type="Proteomes" id="UP000237105">
    <property type="component" value="Unassembled WGS sequence"/>
</dbReference>
<feature type="non-terminal residue" evidence="2">
    <location>
        <position position="1"/>
    </location>
</feature>
<keyword evidence="1" id="KW-0812">Transmembrane</keyword>
<keyword evidence="1" id="KW-0472">Membrane</keyword>
<name>A0A2P5A8N6_PARAD</name>
<dbReference type="AlphaFoldDB" id="A0A2P5A8N6"/>
<keyword evidence="1" id="KW-1133">Transmembrane helix</keyword>
<comment type="caution">
    <text evidence="2">The sequence shown here is derived from an EMBL/GenBank/DDBJ whole genome shotgun (WGS) entry which is preliminary data.</text>
</comment>
<dbReference type="OrthoDB" id="10423079at2759"/>
<dbReference type="EMBL" id="JXTB01000771">
    <property type="protein sequence ID" value="PON32912.1"/>
    <property type="molecule type" value="Genomic_DNA"/>
</dbReference>
<keyword evidence="3" id="KW-1185">Reference proteome</keyword>
<protein>
    <submittedName>
        <fullName evidence="2">Uncharacterized protein</fullName>
    </submittedName>
</protein>
<sequence>LTTTSNKPTLKKVSHKSSIVIKGRICQRQRKNNHRFKSPPSLHPTTLGSKVSLILFISLLVFQRYPFHLLTRLC</sequence>
<evidence type="ECO:0000313" key="2">
    <source>
        <dbReference type="EMBL" id="PON32912.1"/>
    </source>
</evidence>